<dbReference type="OrthoDB" id="19657at2759"/>
<dbReference type="SUPFAM" id="SSF53474">
    <property type="entry name" value="alpha/beta-Hydrolases"/>
    <property type="match status" value="1"/>
</dbReference>
<keyword evidence="1" id="KW-0378">Hydrolase</keyword>
<dbReference type="EMBL" id="BJWK01000004">
    <property type="protein sequence ID" value="GEM07846.1"/>
    <property type="molecule type" value="Genomic_DNA"/>
</dbReference>
<dbReference type="InterPro" id="IPR029058">
    <property type="entry name" value="AB_hydrolase_fold"/>
</dbReference>
<proteinExistence type="predicted"/>
<dbReference type="Proteomes" id="UP000321518">
    <property type="component" value="Unassembled WGS sequence"/>
</dbReference>
<gene>
    <name evidence="1" type="ORF">Rt10032_c04g1863</name>
</gene>
<dbReference type="GO" id="GO:0016787">
    <property type="term" value="F:hydrolase activity"/>
    <property type="evidence" value="ECO:0007669"/>
    <property type="project" value="UniProtKB-KW"/>
</dbReference>
<dbReference type="Gene3D" id="3.40.50.1820">
    <property type="entry name" value="alpha/beta hydrolase"/>
    <property type="match status" value="2"/>
</dbReference>
<reference evidence="1 2" key="1">
    <citation type="submission" date="2019-07" db="EMBL/GenBank/DDBJ databases">
        <title>Rhodotorula toruloides NBRC10032 genome sequencing.</title>
        <authorList>
            <person name="Shida Y."/>
            <person name="Takaku H."/>
            <person name="Ogasawara W."/>
            <person name="Mori K."/>
        </authorList>
    </citation>
    <scope>NUCLEOTIDE SEQUENCE [LARGE SCALE GENOMIC DNA]</scope>
    <source>
        <strain evidence="1 2">NBRC10032</strain>
    </source>
</reference>
<evidence type="ECO:0000313" key="2">
    <source>
        <dbReference type="Proteomes" id="UP000321518"/>
    </source>
</evidence>
<accession>A0A511KD23</accession>
<sequence>MPYVDLPSRNLRQYYVINPDYSADTSMSIKTPPPPSRDSIDPDKPVLVLTHAGTSSSNSFIHQFRDPRLSNALNLVCFDSRYYGRTEGPRLDHYQDLEERADELLDAIDAVVGDRPFSYLGESFVKAVILISPSWTTDPPEMIDILEREWAPLASANKFGKGDGTGRIPDEAMAIARDYFFSGSNLEPERQEGFLRQYQETHGPGEDMFKLEQLTHWFKRSEPSKELFAGVRCPVLLLGGTLDTQVSGSDALQQWHNLLVSAPEADKRIERIVDGPHLLATTNPNIVNRFVLCFLKRYNLV</sequence>
<comment type="caution">
    <text evidence="1">The sequence shown here is derived from an EMBL/GenBank/DDBJ whole genome shotgun (WGS) entry which is preliminary data.</text>
</comment>
<protein>
    <submittedName>
        <fullName evidence="1">Alpha/beta fold family hydrolase</fullName>
    </submittedName>
</protein>
<evidence type="ECO:0000313" key="1">
    <source>
        <dbReference type="EMBL" id="GEM07846.1"/>
    </source>
</evidence>
<organism evidence="1 2">
    <name type="scientific">Rhodotorula toruloides</name>
    <name type="common">Yeast</name>
    <name type="synonym">Rhodosporidium toruloides</name>
    <dbReference type="NCBI Taxonomy" id="5286"/>
    <lineage>
        <taxon>Eukaryota</taxon>
        <taxon>Fungi</taxon>
        <taxon>Dikarya</taxon>
        <taxon>Basidiomycota</taxon>
        <taxon>Pucciniomycotina</taxon>
        <taxon>Microbotryomycetes</taxon>
        <taxon>Sporidiobolales</taxon>
        <taxon>Sporidiobolaceae</taxon>
        <taxon>Rhodotorula</taxon>
    </lineage>
</organism>
<name>A0A511KD23_RHOTO</name>
<dbReference type="AlphaFoldDB" id="A0A511KD23"/>